<dbReference type="Gene3D" id="2.70.70.10">
    <property type="entry name" value="Glucose Permease (Domain IIA)"/>
    <property type="match status" value="1"/>
</dbReference>
<dbReference type="AlphaFoldDB" id="A0A4P7W1Y5"/>
<evidence type="ECO:0000256" key="2">
    <source>
        <dbReference type="SAM" id="SignalP"/>
    </source>
</evidence>
<accession>A0A4P7W1Y5</accession>
<feature type="domain" description="M23ase beta-sheet core" evidence="3">
    <location>
        <begin position="130"/>
        <end position="226"/>
    </location>
</feature>
<name>A0A4P7W1Y5_9BACT</name>
<proteinExistence type="predicted"/>
<reference evidence="5" key="1">
    <citation type="submission" date="2019-02" db="EMBL/GenBank/DDBJ databases">
        <title>Isolation and identification of novel species under the genus Muribaculum.</title>
        <authorList>
            <person name="Miyake S."/>
            <person name="Ding Y."/>
            <person name="Low A."/>
            <person name="Soh M."/>
            <person name="Seedorf H."/>
        </authorList>
    </citation>
    <scope>NUCLEOTIDE SEQUENCE [LARGE SCALE GENOMIC DNA]</scope>
    <source>
        <strain evidence="5">H5</strain>
    </source>
</reference>
<dbReference type="PANTHER" id="PTHR21666:SF289">
    <property type="entry name" value="L-ALA--D-GLU ENDOPEPTIDASE"/>
    <property type="match status" value="1"/>
</dbReference>
<dbReference type="InterPro" id="IPR050570">
    <property type="entry name" value="Cell_wall_metabolism_enzyme"/>
</dbReference>
<protein>
    <submittedName>
        <fullName evidence="4">M23 family metallopeptidase</fullName>
    </submittedName>
</protein>
<dbReference type="CDD" id="cd12797">
    <property type="entry name" value="M23_peptidase"/>
    <property type="match status" value="1"/>
</dbReference>
<dbReference type="InterPro" id="IPR011055">
    <property type="entry name" value="Dup_hybrid_motif"/>
</dbReference>
<dbReference type="InterPro" id="IPR016047">
    <property type="entry name" value="M23ase_b-sheet_dom"/>
</dbReference>
<feature type="chain" id="PRO_5020619425" evidence="2">
    <location>
        <begin position="23"/>
        <end position="264"/>
    </location>
</feature>
<dbReference type="GO" id="GO:0004222">
    <property type="term" value="F:metalloendopeptidase activity"/>
    <property type="evidence" value="ECO:0007669"/>
    <property type="project" value="TreeGrafter"/>
</dbReference>
<dbReference type="EMBL" id="CP039396">
    <property type="protein sequence ID" value="QCD41931.1"/>
    <property type="molecule type" value="Genomic_DNA"/>
</dbReference>
<dbReference type="RefSeq" id="WP_168185256.1">
    <property type="nucleotide sequence ID" value="NZ_CP039396.1"/>
</dbReference>
<sequence length="264" mass="28497">MNLNLQSSLLLITLAATPVASADIVVFGNDTVVTDTIPLQPSDLDKIISAMTESVRQQDTQVLNTTLDYMGSLFDAGFIGFNKAGALFSKGKAPEGDVHINVSEFVMPARGPITSVFGPRKRKSKRKTIRMHRGIDIGIKKGDIIRAAFPGYVATTGYDKRGYGYYIIMSHPNGLQTLYAHLDSITVVPTTTLKAGDPIAIGGSSGNSTGPHLHFETRYCALPINPEDIINFPAGKIHSATYIFNKEKLLRDQAAAVESVSKAQ</sequence>
<feature type="signal peptide" evidence="2">
    <location>
        <begin position="1"/>
        <end position="22"/>
    </location>
</feature>
<organism evidence="4 5">
    <name type="scientific">Duncaniella dubosii</name>
    <dbReference type="NCBI Taxonomy" id="2518971"/>
    <lineage>
        <taxon>Bacteria</taxon>
        <taxon>Pseudomonadati</taxon>
        <taxon>Bacteroidota</taxon>
        <taxon>Bacteroidia</taxon>
        <taxon>Bacteroidales</taxon>
        <taxon>Muribaculaceae</taxon>
        <taxon>Duncaniella</taxon>
    </lineage>
</organism>
<evidence type="ECO:0000259" key="3">
    <source>
        <dbReference type="Pfam" id="PF01551"/>
    </source>
</evidence>
<dbReference type="Proteomes" id="UP000297149">
    <property type="component" value="Chromosome"/>
</dbReference>
<dbReference type="KEGG" id="ddb:E7747_06325"/>
<keyword evidence="1 2" id="KW-0732">Signal</keyword>
<dbReference type="SUPFAM" id="SSF51261">
    <property type="entry name" value="Duplicated hybrid motif"/>
    <property type="match status" value="1"/>
</dbReference>
<gene>
    <name evidence="4" type="ORF">E7747_06325</name>
</gene>
<keyword evidence="5" id="KW-1185">Reference proteome</keyword>
<evidence type="ECO:0000256" key="1">
    <source>
        <dbReference type="ARBA" id="ARBA00022729"/>
    </source>
</evidence>
<dbReference type="Pfam" id="PF01551">
    <property type="entry name" value="Peptidase_M23"/>
    <property type="match status" value="1"/>
</dbReference>
<dbReference type="PANTHER" id="PTHR21666">
    <property type="entry name" value="PEPTIDASE-RELATED"/>
    <property type="match status" value="1"/>
</dbReference>
<evidence type="ECO:0000313" key="4">
    <source>
        <dbReference type="EMBL" id="QCD41931.1"/>
    </source>
</evidence>
<evidence type="ECO:0000313" key="5">
    <source>
        <dbReference type="Proteomes" id="UP000297149"/>
    </source>
</evidence>